<dbReference type="EMBL" id="GGEC01007890">
    <property type="protein sequence ID" value="MBW88373.1"/>
    <property type="molecule type" value="Transcribed_RNA"/>
</dbReference>
<dbReference type="AlphaFoldDB" id="A0A2P2J4G4"/>
<dbReference type="GO" id="GO:0008285">
    <property type="term" value="P:negative regulation of cell population proliferation"/>
    <property type="evidence" value="ECO:0007669"/>
    <property type="project" value="InterPro"/>
</dbReference>
<evidence type="ECO:0000256" key="1">
    <source>
        <dbReference type="ARBA" id="ARBA00004162"/>
    </source>
</evidence>
<dbReference type="Pfam" id="PF08137">
    <property type="entry name" value="DVL"/>
    <property type="match status" value="1"/>
</dbReference>
<dbReference type="InterPro" id="IPR052153">
    <property type="entry name" value="DVL/RTFL_small_peptides"/>
</dbReference>
<keyword evidence="4" id="KW-0812">Transmembrane</keyword>
<keyword evidence="3" id="KW-1003">Cell membrane</keyword>
<evidence type="ECO:0000256" key="3">
    <source>
        <dbReference type="ARBA" id="ARBA00022475"/>
    </source>
</evidence>
<evidence type="ECO:0000313" key="8">
    <source>
        <dbReference type="EMBL" id="MBW88373.1"/>
    </source>
</evidence>
<comment type="similarity">
    <text evidence="7">Belongs to the DVL/RTFL small polypeptides family.</text>
</comment>
<dbReference type="InterPro" id="IPR012552">
    <property type="entry name" value="DVL"/>
</dbReference>
<evidence type="ECO:0000256" key="2">
    <source>
        <dbReference type="ARBA" id="ARBA00022473"/>
    </source>
</evidence>
<reference evidence="8" key="1">
    <citation type="submission" date="2018-02" db="EMBL/GenBank/DDBJ databases">
        <title>Rhizophora mucronata_Transcriptome.</title>
        <authorList>
            <person name="Meera S.P."/>
            <person name="Sreeshan A."/>
            <person name="Augustine A."/>
        </authorList>
    </citation>
    <scope>NUCLEOTIDE SEQUENCE</scope>
    <source>
        <tissue evidence="8">Leaf</tissue>
    </source>
</reference>
<keyword evidence="5" id="KW-1133">Transmembrane helix</keyword>
<accession>A0A2P2J4G4</accession>
<evidence type="ECO:0000256" key="7">
    <source>
        <dbReference type="ARBA" id="ARBA00024340"/>
    </source>
</evidence>
<sequence>MAANGFSTRSMNKQRSWQRYSRQIREHQTRLYIIWRCTVMLLCWHD</sequence>
<dbReference type="PANTHER" id="PTHR47855:SF4">
    <property type="entry name" value="DVL FAMILY PROTEIN"/>
    <property type="match status" value="1"/>
</dbReference>
<evidence type="ECO:0000256" key="5">
    <source>
        <dbReference type="ARBA" id="ARBA00022989"/>
    </source>
</evidence>
<organism evidence="8">
    <name type="scientific">Rhizophora mucronata</name>
    <name type="common">Asiatic mangrove</name>
    <dbReference type="NCBI Taxonomy" id="61149"/>
    <lineage>
        <taxon>Eukaryota</taxon>
        <taxon>Viridiplantae</taxon>
        <taxon>Streptophyta</taxon>
        <taxon>Embryophyta</taxon>
        <taxon>Tracheophyta</taxon>
        <taxon>Spermatophyta</taxon>
        <taxon>Magnoliopsida</taxon>
        <taxon>eudicotyledons</taxon>
        <taxon>Gunneridae</taxon>
        <taxon>Pentapetalae</taxon>
        <taxon>rosids</taxon>
        <taxon>fabids</taxon>
        <taxon>Malpighiales</taxon>
        <taxon>Rhizophoraceae</taxon>
        <taxon>Rhizophora</taxon>
    </lineage>
</organism>
<dbReference type="GO" id="GO:0048367">
    <property type="term" value="P:shoot system development"/>
    <property type="evidence" value="ECO:0007669"/>
    <property type="project" value="UniProtKB-ARBA"/>
</dbReference>
<keyword evidence="6" id="KW-0472">Membrane</keyword>
<protein>
    <submittedName>
        <fullName evidence="8">Uncharacterized protein MANES_01G209600</fullName>
    </submittedName>
</protein>
<proteinExistence type="inferred from homology"/>
<dbReference type="GO" id="GO:0005886">
    <property type="term" value="C:plasma membrane"/>
    <property type="evidence" value="ECO:0007669"/>
    <property type="project" value="UniProtKB-SubCell"/>
</dbReference>
<keyword evidence="2" id="KW-0217">Developmental protein</keyword>
<evidence type="ECO:0000256" key="4">
    <source>
        <dbReference type="ARBA" id="ARBA00022692"/>
    </source>
</evidence>
<comment type="subcellular location">
    <subcellularLocation>
        <location evidence="1">Cell membrane</location>
        <topology evidence="1">Single-pass membrane protein</topology>
    </subcellularLocation>
</comment>
<name>A0A2P2J4G4_RHIMU</name>
<dbReference type="PANTHER" id="PTHR47855">
    <property type="entry name" value="OS01G0525701 PROTEIN"/>
    <property type="match status" value="1"/>
</dbReference>
<evidence type="ECO:0000256" key="6">
    <source>
        <dbReference type="ARBA" id="ARBA00023136"/>
    </source>
</evidence>